<dbReference type="GO" id="GO:0003677">
    <property type="term" value="F:DNA binding"/>
    <property type="evidence" value="ECO:0007669"/>
    <property type="project" value="InterPro"/>
</dbReference>
<proteinExistence type="predicted"/>
<reference evidence="3 4" key="1">
    <citation type="submission" date="2010-10" db="EMBL/GenBank/DDBJ databases">
        <authorList>
            <consortium name="The Broad Institute Genome Sequencing Platform"/>
            <person name="Ward D."/>
            <person name="Earl A."/>
            <person name="Feldgarden M."/>
            <person name="Young S.K."/>
            <person name="Gargeya S."/>
            <person name="Zeng Q."/>
            <person name="Alvarado L."/>
            <person name="Berlin A."/>
            <person name="Bochicchio J."/>
            <person name="Chapman S.B."/>
            <person name="Chen Z."/>
            <person name="Freedman E."/>
            <person name="Gellesch M."/>
            <person name="Goldberg J."/>
            <person name="Griggs A."/>
            <person name="Gujja S."/>
            <person name="Heilman E."/>
            <person name="Heiman D."/>
            <person name="Howarth C."/>
            <person name="Mehta T."/>
            <person name="Neiman D."/>
            <person name="Pearson M."/>
            <person name="Roberts A."/>
            <person name="Saif S."/>
            <person name="Shea T."/>
            <person name="Shenoy N."/>
            <person name="Sisk P."/>
            <person name="Stolte C."/>
            <person name="Sykes S."/>
            <person name="White J."/>
            <person name="Yandava C."/>
            <person name="Allen-Vercoe E."/>
            <person name="Sibley C."/>
            <person name="Ambrose C.E."/>
            <person name="Strauss J."/>
            <person name="Daigneault M."/>
            <person name="Haas B."/>
            <person name="Nusbaum C."/>
            <person name="Birren B."/>
        </authorList>
    </citation>
    <scope>NUCLEOTIDE SEQUENCE [LARGE SCALE GENOMIC DNA]</scope>
    <source>
        <strain evidence="3 4">3_1_6</strain>
    </source>
</reference>
<dbReference type="Gene3D" id="1.10.260.40">
    <property type="entry name" value="lambda repressor-like DNA-binding domains"/>
    <property type="match status" value="1"/>
</dbReference>
<comment type="caution">
    <text evidence="3">The sequence shown here is derived from an EMBL/GenBank/DDBJ whole genome shotgun (WGS) entry which is preliminary data.</text>
</comment>
<keyword evidence="4" id="KW-1185">Reference proteome</keyword>
<keyword evidence="1" id="KW-0175">Coiled coil</keyword>
<dbReference type="OrthoDB" id="980419at2"/>
<evidence type="ECO:0008006" key="5">
    <source>
        <dbReference type="Google" id="ProtNLM"/>
    </source>
</evidence>
<dbReference type="InterPro" id="IPR010982">
    <property type="entry name" value="Lambda_DNA-bd_dom_sf"/>
</dbReference>
<evidence type="ECO:0000313" key="4">
    <source>
        <dbReference type="Proteomes" id="UP000006034"/>
    </source>
</evidence>
<accession>E5Y5Y6</accession>
<reference evidence="3 4" key="2">
    <citation type="submission" date="2013-04" db="EMBL/GenBank/DDBJ databases">
        <title>The Genome Sequence of Bilophila wadsworthia 3_1_6.</title>
        <authorList>
            <consortium name="The Broad Institute Genomics Platform"/>
            <person name="Earl A."/>
            <person name="Ward D."/>
            <person name="Feldgarden M."/>
            <person name="Gevers D."/>
            <person name="Sibley C."/>
            <person name="Strauss J."/>
            <person name="Allen-Vercoe E."/>
            <person name="Walker B."/>
            <person name="Young S."/>
            <person name="Zeng Q."/>
            <person name="Gargeya S."/>
            <person name="Fitzgerald M."/>
            <person name="Haas B."/>
            <person name="Abouelleil A."/>
            <person name="Allen A.W."/>
            <person name="Alvarado L."/>
            <person name="Arachchi H.M."/>
            <person name="Berlin A.M."/>
            <person name="Chapman S.B."/>
            <person name="Gainer-Dewar J."/>
            <person name="Goldberg J."/>
            <person name="Griggs A."/>
            <person name="Gujja S."/>
            <person name="Hansen M."/>
            <person name="Howarth C."/>
            <person name="Imamovic A."/>
            <person name="Ireland A."/>
            <person name="Larimer J."/>
            <person name="McCowan C."/>
            <person name="Murphy C."/>
            <person name="Pearson M."/>
            <person name="Poon T.W."/>
            <person name="Priest M."/>
            <person name="Roberts A."/>
            <person name="Saif S."/>
            <person name="Shea T."/>
            <person name="Sisk P."/>
            <person name="Sykes S."/>
            <person name="Wortman J."/>
            <person name="Nusbaum C."/>
            <person name="Birren B."/>
        </authorList>
    </citation>
    <scope>NUCLEOTIDE SEQUENCE [LARGE SCALE GENOMIC DNA]</scope>
    <source>
        <strain evidence="3 4">3_1_6</strain>
    </source>
</reference>
<dbReference type="Proteomes" id="UP000006034">
    <property type="component" value="Unassembled WGS sequence"/>
</dbReference>
<sequence length="165" mass="18404">MELFNRVKEIAKHFTGSDKALAEKLGFKQATFSGYLNEKRQDNLWPLLPNILSLFPSLSRDWLYFGEGPMLKTDATESPSPNQSPAQTDNSALLELLVRNKELEEKVFDLKGRLADKEKLIALLEENKRLAESVSAVVTPTEARRDNPQHATSVRPVTGVPDGGI</sequence>
<dbReference type="GeneID" id="78087301"/>
<feature type="region of interest" description="Disordered" evidence="2">
    <location>
        <begin position="140"/>
        <end position="165"/>
    </location>
</feature>
<evidence type="ECO:0000256" key="2">
    <source>
        <dbReference type="SAM" id="MobiDB-lite"/>
    </source>
</evidence>
<organism evidence="3 4">
    <name type="scientific">Bilophila wadsworthia (strain 3_1_6)</name>
    <dbReference type="NCBI Taxonomy" id="563192"/>
    <lineage>
        <taxon>Bacteria</taxon>
        <taxon>Pseudomonadati</taxon>
        <taxon>Thermodesulfobacteriota</taxon>
        <taxon>Desulfovibrionia</taxon>
        <taxon>Desulfovibrionales</taxon>
        <taxon>Desulfovibrionaceae</taxon>
        <taxon>Bilophila</taxon>
    </lineage>
</organism>
<protein>
    <recommendedName>
        <fullName evidence="5">HTH cro/C1-type domain-containing protein</fullName>
    </recommendedName>
</protein>
<evidence type="ECO:0000313" key="3">
    <source>
        <dbReference type="EMBL" id="EFV44533.1"/>
    </source>
</evidence>
<feature type="coiled-coil region" evidence="1">
    <location>
        <begin position="100"/>
        <end position="134"/>
    </location>
</feature>
<dbReference type="RefSeq" id="WP_005026964.1">
    <property type="nucleotide sequence ID" value="NZ_KE150240.1"/>
</dbReference>
<dbReference type="STRING" id="563192.HMPREF0179_01599"/>
<dbReference type="eggNOG" id="ENOG5032KP7">
    <property type="taxonomic scope" value="Bacteria"/>
</dbReference>
<evidence type="ECO:0000256" key="1">
    <source>
        <dbReference type="SAM" id="Coils"/>
    </source>
</evidence>
<dbReference type="HOGENOM" id="CLU_1607666_0_0_7"/>
<name>E5Y5Y6_BILW3</name>
<gene>
    <name evidence="3" type="ORF">HMPREF0179_01599</name>
</gene>
<dbReference type="AlphaFoldDB" id="E5Y5Y6"/>
<dbReference type="EMBL" id="ADCP02000003">
    <property type="protein sequence ID" value="EFV44533.1"/>
    <property type="molecule type" value="Genomic_DNA"/>
</dbReference>